<dbReference type="GO" id="GO:0032993">
    <property type="term" value="C:protein-DNA complex"/>
    <property type="evidence" value="ECO:0007669"/>
    <property type="project" value="TreeGrafter"/>
</dbReference>
<evidence type="ECO:0000256" key="4">
    <source>
        <dbReference type="ARBA" id="ARBA00023125"/>
    </source>
</evidence>
<dbReference type="EMBL" id="CP032097">
    <property type="protein sequence ID" value="AXX94908.1"/>
    <property type="molecule type" value="Genomic_DNA"/>
</dbReference>
<gene>
    <name evidence="10" type="ORF">AELL_1241</name>
    <name evidence="11" type="ORF">CP962_13630</name>
</gene>
<feature type="domain" description="OmpR/PhoB-type" evidence="9">
    <location>
        <begin position="124"/>
        <end position="219"/>
    </location>
</feature>
<evidence type="ECO:0000313" key="13">
    <source>
        <dbReference type="Proteomes" id="UP000290588"/>
    </source>
</evidence>
<sequence>MKILLLEDDVILNEIIEEFLLSLNYEVITAFDGNIAEELIYEESFDLLLFDVNIPNITGFELLKNIRQNNINIPTIFITSRHTADDVKIGFNSGCDDYIKKPFELSELQLRIENIKRLRQIDNHGQIKIDNDTFYNYEKKVITRNHEEFNLSKIESKILEYFLKNKNKTISIDEISVNNWLYDEMPESTTIRTYIKNLRKKLNDETITTLKGIGYRFNIS</sequence>
<dbReference type="InterPro" id="IPR011006">
    <property type="entry name" value="CheY-like_superfamily"/>
</dbReference>
<reference evidence="11 13" key="1">
    <citation type="submission" date="2017-09" db="EMBL/GenBank/DDBJ databases">
        <title>Genomics of the genus Arcobacter.</title>
        <authorList>
            <person name="Perez-Cataluna A."/>
            <person name="Figueras M.J."/>
            <person name="Salas-Masso N."/>
        </authorList>
    </citation>
    <scope>NUCLEOTIDE SEQUENCE [LARGE SCALE GENOMIC DNA]</scope>
    <source>
        <strain evidence="11 13">CECT 7837</strain>
    </source>
</reference>
<keyword evidence="5" id="KW-0804">Transcription</keyword>
<keyword evidence="2" id="KW-0902">Two-component regulatory system</keyword>
<evidence type="ECO:0000259" key="8">
    <source>
        <dbReference type="PROSITE" id="PS50110"/>
    </source>
</evidence>
<dbReference type="CDD" id="cd17574">
    <property type="entry name" value="REC_OmpR"/>
    <property type="match status" value="1"/>
</dbReference>
<feature type="domain" description="Response regulatory" evidence="8">
    <location>
        <begin position="2"/>
        <end position="116"/>
    </location>
</feature>
<dbReference type="SUPFAM" id="SSF46894">
    <property type="entry name" value="C-terminal effector domain of the bipartite response regulators"/>
    <property type="match status" value="1"/>
</dbReference>
<dbReference type="PROSITE" id="PS50110">
    <property type="entry name" value="RESPONSE_REGULATORY"/>
    <property type="match status" value="1"/>
</dbReference>
<feature type="modified residue" description="4-aspartylphosphate" evidence="6">
    <location>
        <position position="51"/>
    </location>
</feature>
<dbReference type="CDD" id="cd00383">
    <property type="entry name" value="trans_reg_C"/>
    <property type="match status" value="1"/>
</dbReference>
<evidence type="ECO:0000256" key="1">
    <source>
        <dbReference type="ARBA" id="ARBA00022553"/>
    </source>
</evidence>
<dbReference type="PANTHER" id="PTHR48111">
    <property type="entry name" value="REGULATOR OF RPOS"/>
    <property type="match status" value="1"/>
</dbReference>
<dbReference type="Proteomes" id="UP000262582">
    <property type="component" value="Chromosome"/>
</dbReference>
<dbReference type="Pfam" id="PF00486">
    <property type="entry name" value="Trans_reg_C"/>
    <property type="match status" value="1"/>
</dbReference>
<dbReference type="InterPro" id="IPR001789">
    <property type="entry name" value="Sig_transdc_resp-reg_receiver"/>
</dbReference>
<dbReference type="EMBL" id="NXIG01000020">
    <property type="protein sequence ID" value="RXI28715.1"/>
    <property type="molecule type" value="Genomic_DNA"/>
</dbReference>
<dbReference type="GO" id="GO:0000976">
    <property type="term" value="F:transcription cis-regulatory region binding"/>
    <property type="evidence" value="ECO:0007669"/>
    <property type="project" value="TreeGrafter"/>
</dbReference>
<dbReference type="OrthoDB" id="8912111at2"/>
<accession>A0A347U7T0</accession>
<dbReference type="Proteomes" id="UP000290588">
    <property type="component" value="Unassembled WGS sequence"/>
</dbReference>
<keyword evidence="1 6" id="KW-0597">Phosphoprotein</keyword>
<dbReference type="InterPro" id="IPR001867">
    <property type="entry name" value="OmpR/PhoB-type_DNA-bd"/>
</dbReference>
<evidence type="ECO:0000256" key="6">
    <source>
        <dbReference type="PROSITE-ProRule" id="PRU00169"/>
    </source>
</evidence>
<dbReference type="RefSeq" id="WP_118917113.1">
    <property type="nucleotide sequence ID" value="NZ_CP032097.1"/>
</dbReference>
<evidence type="ECO:0000259" key="9">
    <source>
        <dbReference type="PROSITE" id="PS51755"/>
    </source>
</evidence>
<dbReference type="InterPro" id="IPR036388">
    <property type="entry name" value="WH-like_DNA-bd_sf"/>
</dbReference>
<dbReference type="SMART" id="SM00448">
    <property type="entry name" value="REC"/>
    <property type="match status" value="1"/>
</dbReference>
<dbReference type="AlphaFoldDB" id="A0A347U7T0"/>
<dbReference type="GO" id="GO:0005829">
    <property type="term" value="C:cytosol"/>
    <property type="evidence" value="ECO:0007669"/>
    <property type="project" value="TreeGrafter"/>
</dbReference>
<keyword evidence="3" id="KW-0805">Transcription regulation</keyword>
<proteinExistence type="predicted"/>
<keyword evidence="4 7" id="KW-0238">DNA-binding</keyword>
<reference evidence="10 12" key="2">
    <citation type="submission" date="2018-08" db="EMBL/GenBank/DDBJ databases">
        <title>Complete genome of the Arcobacter ellisii type strain LMG 26155.</title>
        <authorList>
            <person name="Miller W.G."/>
            <person name="Yee E."/>
            <person name="Bono J.L."/>
        </authorList>
    </citation>
    <scope>NUCLEOTIDE SEQUENCE [LARGE SCALE GENOMIC DNA]</scope>
    <source>
        <strain evidence="10 12">LMG 26155</strain>
    </source>
</reference>
<keyword evidence="12" id="KW-1185">Reference proteome</keyword>
<dbReference type="InterPro" id="IPR016032">
    <property type="entry name" value="Sig_transdc_resp-reg_C-effctor"/>
</dbReference>
<evidence type="ECO:0000256" key="5">
    <source>
        <dbReference type="ARBA" id="ARBA00023163"/>
    </source>
</evidence>
<dbReference type="PROSITE" id="PS51755">
    <property type="entry name" value="OMPR_PHOB"/>
    <property type="match status" value="1"/>
</dbReference>
<dbReference type="GO" id="GO:0006355">
    <property type="term" value="P:regulation of DNA-templated transcription"/>
    <property type="evidence" value="ECO:0007669"/>
    <property type="project" value="InterPro"/>
</dbReference>
<dbReference type="Gene3D" id="3.40.50.2300">
    <property type="match status" value="1"/>
</dbReference>
<protein>
    <submittedName>
        <fullName evidence="11">DNA-binding response regulator</fullName>
    </submittedName>
    <submittedName>
        <fullName evidence="10">Signal transduction response regulator</fullName>
    </submittedName>
</protein>
<evidence type="ECO:0000256" key="2">
    <source>
        <dbReference type="ARBA" id="ARBA00023012"/>
    </source>
</evidence>
<evidence type="ECO:0000313" key="10">
    <source>
        <dbReference type="EMBL" id="AXX94908.1"/>
    </source>
</evidence>
<feature type="DNA-binding region" description="OmpR/PhoB-type" evidence="7">
    <location>
        <begin position="124"/>
        <end position="219"/>
    </location>
</feature>
<dbReference type="KEGG" id="aell:AELL_1241"/>
<dbReference type="GO" id="GO:0000156">
    <property type="term" value="F:phosphorelay response regulator activity"/>
    <property type="evidence" value="ECO:0007669"/>
    <property type="project" value="TreeGrafter"/>
</dbReference>
<dbReference type="Pfam" id="PF00072">
    <property type="entry name" value="Response_reg"/>
    <property type="match status" value="1"/>
</dbReference>
<evidence type="ECO:0000256" key="3">
    <source>
        <dbReference type="ARBA" id="ARBA00023015"/>
    </source>
</evidence>
<dbReference type="InterPro" id="IPR039420">
    <property type="entry name" value="WalR-like"/>
</dbReference>
<organism evidence="11 13">
    <name type="scientific">Arcobacter ellisii</name>
    <dbReference type="NCBI Taxonomy" id="913109"/>
    <lineage>
        <taxon>Bacteria</taxon>
        <taxon>Pseudomonadati</taxon>
        <taxon>Campylobacterota</taxon>
        <taxon>Epsilonproteobacteria</taxon>
        <taxon>Campylobacterales</taxon>
        <taxon>Arcobacteraceae</taxon>
        <taxon>Arcobacter</taxon>
    </lineage>
</organism>
<dbReference type="SUPFAM" id="SSF52172">
    <property type="entry name" value="CheY-like"/>
    <property type="match status" value="1"/>
</dbReference>
<dbReference type="Gene3D" id="1.10.10.10">
    <property type="entry name" value="Winged helix-like DNA-binding domain superfamily/Winged helix DNA-binding domain"/>
    <property type="match status" value="1"/>
</dbReference>
<dbReference type="SMART" id="SM00862">
    <property type="entry name" value="Trans_reg_C"/>
    <property type="match status" value="1"/>
</dbReference>
<name>A0A347U7T0_9BACT</name>
<dbReference type="PANTHER" id="PTHR48111:SF21">
    <property type="entry name" value="DNA-BINDING DUAL MASTER TRANSCRIPTIONAL REGULATOR RPAA"/>
    <property type="match status" value="1"/>
</dbReference>
<evidence type="ECO:0000313" key="12">
    <source>
        <dbReference type="Proteomes" id="UP000262582"/>
    </source>
</evidence>
<evidence type="ECO:0000313" key="11">
    <source>
        <dbReference type="EMBL" id="RXI28715.1"/>
    </source>
</evidence>
<evidence type="ECO:0000256" key="7">
    <source>
        <dbReference type="PROSITE-ProRule" id="PRU01091"/>
    </source>
</evidence>